<organism evidence="2 3">
    <name type="scientific">Phycomyces blakesleeanus</name>
    <dbReference type="NCBI Taxonomy" id="4837"/>
    <lineage>
        <taxon>Eukaryota</taxon>
        <taxon>Fungi</taxon>
        <taxon>Fungi incertae sedis</taxon>
        <taxon>Mucoromycota</taxon>
        <taxon>Mucoromycotina</taxon>
        <taxon>Mucoromycetes</taxon>
        <taxon>Mucorales</taxon>
        <taxon>Phycomycetaceae</taxon>
        <taxon>Phycomyces</taxon>
    </lineage>
</organism>
<dbReference type="EMBL" id="JBCLYO010000010">
    <property type="protein sequence ID" value="KAL0085496.1"/>
    <property type="molecule type" value="Genomic_DNA"/>
</dbReference>
<comment type="caution">
    <text evidence="2">The sequence shown here is derived from an EMBL/GenBank/DDBJ whole genome shotgun (WGS) entry which is preliminary data.</text>
</comment>
<proteinExistence type="predicted"/>
<evidence type="ECO:0000313" key="2">
    <source>
        <dbReference type="EMBL" id="KAL0085496.1"/>
    </source>
</evidence>
<dbReference type="Proteomes" id="UP001448207">
    <property type="component" value="Unassembled WGS sequence"/>
</dbReference>
<keyword evidence="1" id="KW-0812">Transmembrane</keyword>
<feature type="transmembrane region" description="Helical" evidence="1">
    <location>
        <begin position="43"/>
        <end position="62"/>
    </location>
</feature>
<sequence length="153" mass="17243">MPNTKTAHDMDDSPYIEILITLGQLLFTTVECMRPNLDRLAKIIMIIYTIMSILQAVSLIVLHKQTKAFSIIADDTLSLLYPKPLGSVTEDEFLYSSGRVIERFLLEGVMVFLVGEYTGEVVVKAVFKVAGYTNQIKGKPEKNIRKAQINLIY</sequence>
<keyword evidence="1" id="KW-0472">Membrane</keyword>
<evidence type="ECO:0000256" key="1">
    <source>
        <dbReference type="SAM" id="Phobius"/>
    </source>
</evidence>
<reference evidence="2 3" key="1">
    <citation type="submission" date="2024-04" db="EMBL/GenBank/DDBJ databases">
        <title>Symmetric and asymmetric DNA N6-adenine methylation regulates different biological responses in Mucorales.</title>
        <authorList>
            <consortium name="Lawrence Berkeley National Laboratory"/>
            <person name="Lax C."/>
            <person name="Mondo S.J."/>
            <person name="Osorio-Concepcion M."/>
            <person name="Muszewska A."/>
            <person name="Corrochano-Luque M."/>
            <person name="Gutierrez G."/>
            <person name="Riley R."/>
            <person name="Lipzen A."/>
            <person name="Guo J."/>
            <person name="Hundley H."/>
            <person name="Amirebrahimi M."/>
            <person name="Ng V."/>
            <person name="Lorenzo-Gutierrez D."/>
            <person name="Binder U."/>
            <person name="Yang J."/>
            <person name="Song Y."/>
            <person name="Canovas D."/>
            <person name="Navarro E."/>
            <person name="Freitag M."/>
            <person name="Gabaldon T."/>
            <person name="Grigoriev I.V."/>
            <person name="Corrochano L.M."/>
            <person name="Nicolas F.E."/>
            <person name="Garre V."/>
        </authorList>
    </citation>
    <scope>NUCLEOTIDE SEQUENCE [LARGE SCALE GENOMIC DNA]</scope>
    <source>
        <strain evidence="2 3">L51</strain>
    </source>
</reference>
<gene>
    <name evidence="2" type="ORF">J3Q64DRAFT_1699054</name>
</gene>
<keyword evidence="3" id="KW-1185">Reference proteome</keyword>
<name>A0ABR3AYJ8_PHYBL</name>
<evidence type="ECO:0000313" key="3">
    <source>
        <dbReference type="Proteomes" id="UP001448207"/>
    </source>
</evidence>
<protein>
    <submittedName>
        <fullName evidence="2">Uncharacterized protein</fullName>
    </submittedName>
</protein>
<accession>A0ABR3AYJ8</accession>
<keyword evidence="1" id="KW-1133">Transmembrane helix</keyword>